<evidence type="ECO:0000313" key="3">
    <source>
        <dbReference type="Proteomes" id="UP001382904"/>
    </source>
</evidence>
<reference evidence="2 3" key="1">
    <citation type="submission" date="2024-03" db="EMBL/GenBank/DDBJ databases">
        <title>Novel Streptomyces species of biotechnological and ecological value are a feature of Machair soil.</title>
        <authorList>
            <person name="Prole J.R."/>
            <person name="Goodfellow M."/>
            <person name="Allenby N."/>
            <person name="Ward A.C."/>
        </authorList>
    </citation>
    <scope>NUCLEOTIDE SEQUENCE [LARGE SCALE GENOMIC DNA]</scope>
    <source>
        <strain evidence="2 3">MS1.HAVA.3</strain>
    </source>
</reference>
<gene>
    <name evidence="2" type="ORF">WKI68_01390</name>
</gene>
<evidence type="ECO:0000313" key="2">
    <source>
        <dbReference type="EMBL" id="MEJ8640449.1"/>
    </source>
</evidence>
<proteinExistence type="predicted"/>
<accession>A0ABU8TZA6</accession>
<sequence>MTERHRQQWQDEVLAGPGGAMTDEVGVITGPLTLRTTAVPGDLVRFDVQYKDADEWYTLTGSPLPHHGARPPCTPPPSPRSMRAAGPWPRAPDPREAVRSATVMMSFMTPITSMDLTGFTEREPGVWTDERGLVLSVHFFDLVPDLPAPLDQPDRLRHGLARSVAQAGAGLIEAVLGEVDSVPAVRQLVKVRRPNGHGQVFLGSWTVPKAGCSTVVKVQAGEGPMTGLREAVVLDRVGPERYFTPHPYGADIAGGLPHHVADGEEWDAQFPDHPLTQVRAALARIAPTVVLHDGFTSLPPFAASAAAAAPPAQPAAESPAPAAGSGAAALPERAQRTAMPRGLAPAGRRWVAPVARSTTVMPFQ</sequence>
<dbReference type="EMBL" id="JBBKAM010000002">
    <property type="protein sequence ID" value="MEJ8640449.1"/>
    <property type="molecule type" value="Genomic_DNA"/>
</dbReference>
<feature type="region of interest" description="Disordered" evidence="1">
    <location>
        <begin position="60"/>
        <end position="94"/>
    </location>
</feature>
<protein>
    <submittedName>
        <fullName evidence="2">Uncharacterized protein</fullName>
    </submittedName>
</protein>
<keyword evidence="3" id="KW-1185">Reference proteome</keyword>
<evidence type="ECO:0000256" key="1">
    <source>
        <dbReference type="SAM" id="MobiDB-lite"/>
    </source>
</evidence>
<comment type="caution">
    <text evidence="2">The sequence shown here is derived from an EMBL/GenBank/DDBJ whole genome shotgun (WGS) entry which is preliminary data.</text>
</comment>
<organism evidence="2 3">
    <name type="scientific">Streptomyces caledonius</name>
    <dbReference type="NCBI Taxonomy" id="3134107"/>
    <lineage>
        <taxon>Bacteria</taxon>
        <taxon>Bacillati</taxon>
        <taxon>Actinomycetota</taxon>
        <taxon>Actinomycetes</taxon>
        <taxon>Kitasatosporales</taxon>
        <taxon>Streptomycetaceae</taxon>
        <taxon>Streptomyces</taxon>
    </lineage>
</organism>
<name>A0ABU8TZA6_9ACTN</name>
<feature type="region of interest" description="Disordered" evidence="1">
    <location>
        <begin position="312"/>
        <end position="333"/>
    </location>
</feature>
<dbReference type="Proteomes" id="UP001382904">
    <property type="component" value="Unassembled WGS sequence"/>
</dbReference>
<feature type="compositionally biased region" description="Low complexity" evidence="1">
    <location>
        <begin position="312"/>
        <end position="332"/>
    </location>
</feature>